<evidence type="ECO:0000256" key="4">
    <source>
        <dbReference type="ARBA" id="ARBA00022801"/>
    </source>
</evidence>
<dbReference type="AlphaFoldDB" id="E0I649"/>
<keyword evidence="4" id="KW-0378">Hydrolase</keyword>
<proteinExistence type="inferred from homology"/>
<sequence>MNARLKRLMEEAEKQGWQAALVTNPKHVYYLSGFRCEPHERLLALIVTSSGRTALLVPELDRAGAEAAQAVDAIHSHRDTDDAYAVLASVIGAHASGLVAIEKESMTVTRYERLLAALPSANLTGMDAFLTAMRAVKSEDEIDRIRHAVKLIEQVLADTLPLVKPGVTELELAADIDYRMRKLGAEGPSFDTTVLAGEKSALPHGSPGLRQVQAGELLLFDMGVYAEGYVSDITRTFAVGDISEELKRIYDTVLEANRIGIEALLPGKAMSSADRAARRHIEGQGYGELFTHRLGHGIGLDIHEYPSLHGANEDLLREGMVVTVEPGIYLPGIGGVRIEDDVLVTANGPESLTTFPKALTVIG</sequence>
<reference evidence="9 10" key="1">
    <citation type="submission" date="2010-07" db="EMBL/GenBank/DDBJ databases">
        <title>The draft genome of Paenibacillus curdlanolyticus YK9.</title>
        <authorList>
            <consortium name="US DOE Joint Genome Institute (JGI-PGF)"/>
            <person name="Lucas S."/>
            <person name="Copeland A."/>
            <person name="Lapidus A."/>
            <person name="Cheng J.-F."/>
            <person name="Bruce D."/>
            <person name="Goodwin L."/>
            <person name="Pitluck S."/>
            <person name="Land M.L."/>
            <person name="Hauser L."/>
            <person name="Chang Y.-J."/>
            <person name="Jeffries C."/>
            <person name="Anderson I.J."/>
            <person name="Johnson E."/>
            <person name="Loganathan U."/>
            <person name="Mulhopadhyay B."/>
            <person name="Kyrpides N."/>
            <person name="Woyke T.J."/>
        </authorList>
    </citation>
    <scope>NUCLEOTIDE SEQUENCE [LARGE SCALE GENOMIC DNA]</scope>
    <source>
        <strain evidence="9 10">YK9</strain>
    </source>
</reference>
<name>E0I649_9BACL</name>
<dbReference type="InterPro" id="IPR001131">
    <property type="entry name" value="Peptidase_M24B_aminopep-P_CS"/>
</dbReference>
<dbReference type="PANTHER" id="PTHR46112">
    <property type="entry name" value="AMINOPEPTIDASE"/>
    <property type="match status" value="1"/>
</dbReference>
<evidence type="ECO:0000256" key="2">
    <source>
        <dbReference type="ARBA" id="ARBA00008766"/>
    </source>
</evidence>
<dbReference type="PROSITE" id="PS00491">
    <property type="entry name" value="PROLINE_PEPTIDASE"/>
    <property type="match status" value="1"/>
</dbReference>
<evidence type="ECO:0000256" key="1">
    <source>
        <dbReference type="ARBA" id="ARBA00001936"/>
    </source>
</evidence>
<dbReference type="InterPro" id="IPR000587">
    <property type="entry name" value="Creatinase_N"/>
</dbReference>
<dbReference type="OrthoDB" id="9806388at2"/>
<keyword evidence="10" id="KW-1185">Reference proteome</keyword>
<comment type="similarity">
    <text evidence="2 6">Belongs to the peptidase M24B family.</text>
</comment>
<dbReference type="RefSeq" id="WP_006037136.1">
    <property type="nucleotide sequence ID" value="NZ_AEDD01000002.1"/>
</dbReference>
<feature type="domain" description="Peptidase M24" evidence="7">
    <location>
        <begin position="144"/>
        <end position="346"/>
    </location>
</feature>
<dbReference type="GO" id="GO:0046872">
    <property type="term" value="F:metal ion binding"/>
    <property type="evidence" value="ECO:0007669"/>
    <property type="project" value="UniProtKB-KW"/>
</dbReference>
<dbReference type="Gene3D" id="3.40.350.10">
    <property type="entry name" value="Creatinase/prolidase N-terminal domain"/>
    <property type="match status" value="1"/>
</dbReference>
<evidence type="ECO:0000259" key="7">
    <source>
        <dbReference type="Pfam" id="PF00557"/>
    </source>
</evidence>
<accession>E0I649</accession>
<dbReference type="eggNOG" id="COG0006">
    <property type="taxonomic scope" value="Bacteria"/>
</dbReference>
<comment type="cofactor">
    <cofactor evidence="1">
        <name>Mn(2+)</name>
        <dbReference type="ChEBI" id="CHEBI:29035"/>
    </cofactor>
</comment>
<evidence type="ECO:0000313" key="9">
    <source>
        <dbReference type="EMBL" id="EFM12441.1"/>
    </source>
</evidence>
<dbReference type="InterPro" id="IPR000994">
    <property type="entry name" value="Pept_M24"/>
</dbReference>
<dbReference type="Proteomes" id="UP000005387">
    <property type="component" value="Unassembled WGS sequence"/>
</dbReference>
<dbReference type="Gene3D" id="3.90.230.10">
    <property type="entry name" value="Creatinase/methionine aminopeptidase superfamily"/>
    <property type="match status" value="1"/>
</dbReference>
<protein>
    <submittedName>
        <fullName evidence="9">Peptidase M24</fullName>
    </submittedName>
</protein>
<evidence type="ECO:0000313" key="10">
    <source>
        <dbReference type="Proteomes" id="UP000005387"/>
    </source>
</evidence>
<evidence type="ECO:0000256" key="3">
    <source>
        <dbReference type="ARBA" id="ARBA00022723"/>
    </source>
</evidence>
<dbReference type="CDD" id="cd01092">
    <property type="entry name" value="APP-like"/>
    <property type="match status" value="1"/>
</dbReference>
<gene>
    <name evidence="9" type="ORF">PaecuDRAFT_1121</name>
</gene>
<dbReference type="InterPro" id="IPR036005">
    <property type="entry name" value="Creatinase/aminopeptidase-like"/>
</dbReference>
<dbReference type="STRING" id="717606.PaecuDRAFT_1121"/>
<evidence type="ECO:0000259" key="8">
    <source>
        <dbReference type="Pfam" id="PF01321"/>
    </source>
</evidence>
<keyword evidence="3 6" id="KW-0479">Metal-binding</keyword>
<dbReference type="InterPro" id="IPR029149">
    <property type="entry name" value="Creatin/AminoP/Spt16_N"/>
</dbReference>
<dbReference type="EMBL" id="AEDD01000002">
    <property type="protein sequence ID" value="EFM12441.1"/>
    <property type="molecule type" value="Genomic_DNA"/>
</dbReference>
<dbReference type="SUPFAM" id="SSF53092">
    <property type="entry name" value="Creatinase/prolidase N-terminal domain"/>
    <property type="match status" value="1"/>
</dbReference>
<dbReference type="PANTHER" id="PTHR46112:SF10">
    <property type="entry name" value="DIPEPTIDASE YKVY-RELATED"/>
    <property type="match status" value="1"/>
</dbReference>
<dbReference type="Pfam" id="PF01321">
    <property type="entry name" value="Creatinase_N"/>
    <property type="match status" value="1"/>
</dbReference>
<evidence type="ECO:0000256" key="6">
    <source>
        <dbReference type="RuleBase" id="RU000590"/>
    </source>
</evidence>
<feature type="domain" description="Creatinase N-terminal" evidence="8">
    <location>
        <begin position="4"/>
        <end position="136"/>
    </location>
</feature>
<dbReference type="GO" id="GO:0016787">
    <property type="term" value="F:hydrolase activity"/>
    <property type="evidence" value="ECO:0007669"/>
    <property type="project" value="UniProtKB-KW"/>
</dbReference>
<dbReference type="Pfam" id="PF00557">
    <property type="entry name" value="Peptidase_M24"/>
    <property type="match status" value="1"/>
</dbReference>
<evidence type="ECO:0000256" key="5">
    <source>
        <dbReference type="ARBA" id="ARBA00023211"/>
    </source>
</evidence>
<dbReference type="SUPFAM" id="SSF55920">
    <property type="entry name" value="Creatinase/aminopeptidase"/>
    <property type="match status" value="1"/>
</dbReference>
<keyword evidence="5" id="KW-0464">Manganese</keyword>
<organism evidence="9 10">
    <name type="scientific">Paenibacillus curdlanolyticus YK9</name>
    <dbReference type="NCBI Taxonomy" id="717606"/>
    <lineage>
        <taxon>Bacteria</taxon>
        <taxon>Bacillati</taxon>
        <taxon>Bacillota</taxon>
        <taxon>Bacilli</taxon>
        <taxon>Bacillales</taxon>
        <taxon>Paenibacillaceae</taxon>
        <taxon>Paenibacillus</taxon>
    </lineage>
</organism>
<dbReference type="InterPro" id="IPR050659">
    <property type="entry name" value="Peptidase_M24B"/>
</dbReference>